<dbReference type="RefSeq" id="WP_182528350.1">
    <property type="nucleotide sequence ID" value="NZ_CP174612.1"/>
</dbReference>
<dbReference type="AlphaFoldDB" id="A0A7W3NHT9"/>
<evidence type="ECO:0000313" key="2">
    <source>
        <dbReference type="EMBL" id="MBA9043237.1"/>
    </source>
</evidence>
<dbReference type="Proteomes" id="UP000543174">
    <property type="component" value="Unassembled WGS sequence"/>
</dbReference>
<accession>A0A7W3NHT9</accession>
<sequence length="79" mass="9164">MLVEIYSSDECIYCVNLKEWLDNKNIQYKEKNVSNKKLLEDLKNLGGIGIPFTVIKNGDQTHKVAGLNYKKLQKYLEID</sequence>
<dbReference type="Gene3D" id="3.40.30.10">
    <property type="entry name" value="Glutaredoxin"/>
    <property type="match status" value="1"/>
</dbReference>
<protein>
    <submittedName>
        <fullName evidence="2">Glutaredoxin</fullName>
    </submittedName>
</protein>
<keyword evidence="3" id="KW-1185">Reference proteome</keyword>
<feature type="domain" description="Glutaredoxin" evidence="1">
    <location>
        <begin position="3"/>
        <end position="53"/>
    </location>
</feature>
<evidence type="ECO:0000259" key="1">
    <source>
        <dbReference type="Pfam" id="PF00462"/>
    </source>
</evidence>
<dbReference type="EMBL" id="JACJHT010000036">
    <property type="protein sequence ID" value="MBA9043237.1"/>
    <property type="molecule type" value="Genomic_DNA"/>
</dbReference>
<proteinExistence type="predicted"/>
<dbReference type="InterPro" id="IPR002109">
    <property type="entry name" value="Glutaredoxin"/>
</dbReference>
<dbReference type="PROSITE" id="PS51354">
    <property type="entry name" value="GLUTAREDOXIN_2"/>
    <property type="match status" value="1"/>
</dbReference>
<reference evidence="2" key="1">
    <citation type="submission" date="2020-08" db="EMBL/GenBank/DDBJ databases">
        <title>Functional genomics of gut bacteria from endangered species of beetles.</title>
        <authorList>
            <person name="Carlos-Shanley C."/>
        </authorList>
    </citation>
    <scope>NUCLEOTIDE SEQUENCE [LARGE SCALE GENOMIC DNA]</scope>
    <source>
        <strain evidence="2">S00060</strain>
    </source>
</reference>
<evidence type="ECO:0000313" key="3">
    <source>
        <dbReference type="Proteomes" id="UP000543174"/>
    </source>
</evidence>
<gene>
    <name evidence="2" type="ORF">HNP21_006433</name>
</gene>
<dbReference type="Pfam" id="PF00462">
    <property type="entry name" value="Glutaredoxin"/>
    <property type="match status" value="1"/>
</dbReference>
<dbReference type="InterPro" id="IPR036249">
    <property type="entry name" value="Thioredoxin-like_sf"/>
</dbReference>
<dbReference type="CDD" id="cd02976">
    <property type="entry name" value="NrdH"/>
    <property type="match status" value="1"/>
</dbReference>
<comment type="caution">
    <text evidence="2">The sequence shown here is derived from an EMBL/GenBank/DDBJ whole genome shotgun (WGS) entry which is preliminary data.</text>
</comment>
<dbReference type="SUPFAM" id="SSF52833">
    <property type="entry name" value="Thioredoxin-like"/>
    <property type="match status" value="1"/>
</dbReference>
<organism evidence="2 3">
    <name type="scientific">Priestia aryabhattai</name>
    <name type="common">Bacillus aryabhattai</name>
    <dbReference type="NCBI Taxonomy" id="412384"/>
    <lineage>
        <taxon>Bacteria</taxon>
        <taxon>Bacillati</taxon>
        <taxon>Bacillota</taxon>
        <taxon>Bacilli</taxon>
        <taxon>Bacillales</taxon>
        <taxon>Bacillaceae</taxon>
        <taxon>Priestia</taxon>
    </lineage>
</organism>
<name>A0A7W3NHT9_PRIAR</name>